<protein>
    <submittedName>
        <fullName evidence="9">Cytokine SCM-1 beta-like</fullName>
    </submittedName>
</protein>
<dbReference type="GO" id="GO:0005615">
    <property type="term" value="C:extracellular space"/>
    <property type="evidence" value="ECO:0007669"/>
    <property type="project" value="UniProtKB-KW"/>
</dbReference>
<dbReference type="SUPFAM" id="SSF54117">
    <property type="entry name" value="Interleukin 8-like chemokines"/>
    <property type="match status" value="1"/>
</dbReference>
<sequence>MKFDALCFSAVLLMWLLVSTTAVQAAVIPESCLTTRNTKVPVKNLESYFIQRTPLYSVDAVRFLTKKGRRICSDPSSPWAKKAMKYLDKKENRQKN</sequence>
<gene>
    <name evidence="9" type="ORF">IRJ41_020078</name>
</gene>
<evidence type="ECO:0000259" key="8">
    <source>
        <dbReference type="SMART" id="SM00199"/>
    </source>
</evidence>
<evidence type="ECO:0000256" key="2">
    <source>
        <dbReference type="ARBA" id="ARBA00022500"/>
    </source>
</evidence>
<reference evidence="9" key="1">
    <citation type="submission" date="2021-02" db="EMBL/GenBank/DDBJ databases">
        <title>Comparative genomics reveals that relaxation of natural selection precedes convergent phenotypic evolution of cavefish.</title>
        <authorList>
            <person name="Peng Z."/>
        </authorList>
    </citation>
    <scope>NUCLEOTIDE SEQUENCE</scope>
    <source>
        <tissue evidence="9">Muscle</tissue>
    </source>
</reference>
<dbReference type="GO" id="GO:0008009">
    <property type="term" value="F:chemokine activity"/>
    <property type="evidence" value="ECO:0007669"/>
    <property type="project" value="InterPro"/>
</dbReference>
<dbReference type="GO" id="GO:0006954">
    <property type="term" value="P:inflammatory response"/>
    <property type="evidence" value="ECO:0007669"/>
    <property type="project" value="UniProtKB-KW"/>
</dbReference>
<dbReference type="EMBL" id="JAFHDT010000005">
    <property type="protein sequence ID" value="KAI7809921.1"/>
    <property type="molecule type" value="Genomic_DNA"/>
</dbReference>
<name>A0A9W8C785_TRIRA</name>
<proteinExistence type="predicted"/>
<keyword evidence="4" id="KW-0964">Secreted</keyword>
<dbReference type="GO" id="GO:0006955">
    <property type="term" value="P:immune response"/>
    <property type="evidence" value="ECO:0007669"/>
    <property type="project" value="InterPro"/>
</dbReference>
<dbReference type="Proteomes" id="UP001059041">
    <property type="component" value="Linkage Group LG5"/>
</dbReference>
<dbReference type="InterPro" id="IPR036048">
    <property type="entry name" value="Interleukin_8-like_sf"/>
</dbReference>
<organism evidence="9 10">
    <name type="scientific">Triplophysa rosa</name>
    <name type="common">Cave loach</name>
    <dbReference type="NCBI Taxonomy" id="992332"/>
    <lineage>
        <taxon>Eukaryota</taxon>
        <taxon>Metazoa</taxon>
        <taxon>Chordata</taxon>
        <taxon>Craniata</taxon>
        <taxon>Vertebrata</taxon>
        <taxon>Euteleostomi</taxon>
        <taxon>Actinopterygii</taxon>
        <taxon>Neopterygii</taxon>
        <taxon>Teleostei</taxon>
        <taxon>Ostariophysi</taxon>
        <taxon>Cypriniformes</taxon>
        <taxon>Nemacheilidae</taxon>
        <taxon>Triplophysa</taxon>
    </lineage>
</organism>
<keyword evidence="2" id="KW-0145">Chemotaxis</keyword>
<keyword evidence="10" id="KW-1185">Reference proteome</keyword>
<feature type="chain" id="PRO_5040816616" evidence="7">
    <location>
        <begin position="26"/>
        <end position="96"/>
    </location>
</feature>
<dbReference type="SMART" id="SM00199">
    <property type="entry name" value="SCY"/>
    <property type="match status" value="1"/>
</dbReference>
<comment type="caution">
    <text evidence="9">The sequence shown here is derived from an EMBL/GenBank/DDBJ whole genome shotgun (WGS) entry which is preliminary data.</text>
</comment>
<feature type="domain" description="Chemokine interleukin-8-like" evidence="8">
    <location>
        <begin position="29"/>
        <end position="87"/>
    </location>
</feature>
<dbReference type="OrthoDB" id="8934837at2759"/>
<dbReference type="InterPro" id="IPR001811">
    <property type="entry name" value="Chemokine_IL8-like_dom"/>
</dbReference>
<keyword evidence="6" id="KW-0395">Inflammatory response</keyword>
<dbReference type="PANTHER" id="PTHR12015:SF111">
    <property type="entry name" value="C-C MOTIF CHEMOKINE 17"/>
    <property type="match status" value="1"/>
</dbReference>
<dbReference type="CDD" id="cd00272">
    <property type="entry name" value="Chemokine_CC"/>
    <property type="match status" value="1"/>
</dbReference>
<evidence type="ECO:0000256" key="1">
    <source>
        <dbReference type="ARBA" id="ARBA00004613"/>
    </source>
</evidence>
<evidence type="ECO:0000256" key="5">
    <source>
        <dbReference type="ARBA" id="ARBA00022729"/>
    </source>
</evidence>
<dbReference type="AlphaFoldDB" id="A0A9W8C785"/>
<evidence type="ECO:0000313" key="9">
    <source>
        <dbReference type="EMBL" id="KAI7809921.1"/>
    </source>
</evidence>
<accession>A0A9W8C785</accession>
<feature type="signal peptide" evidence="7">
    <location>
        <begin position="1"/>
        <end position="25"/>
    </location>
</feature>
<keyword evidence="3" id="KW-0202">Cytokine</keyword>
<evidence type="ECO:0000313" key="10">
    <source>
        <dbReference type="Proteomes" id="UP001059041"/>
    </source>
</evidence>
<dbReference type="PANTHER" id="PTHR12015">
    <property type="entry name" value="SMALL INDUCIBLE CYTOKINE A"/>
    <property type="match status" value="1"/>
</dbReference>
<comment type="subcellular location">
    <subcellularLocation>
        <location evidence="1">Secreted</location>
    </subcellularLocation>
</comment>
<dbReference type="InterPro" id="IPR039809">
    <property type="entry name" value="Chemokine_b/g/d"/>
</dbReference>
<keyword evidence="5 7" id="KW-0732">Signal</keyword>
<evidence type="ECO:0000256" key="3">
    <source>
        <dbReference type="ARBA" id="ARBA00022514"/>
    </source>
</evidence>
<evidence type="ECO:0000256" key="6">
    <source>
        <dbReference type="ARBA" id="ARBA00023198"/>
    </source>
</evidence>
<evidence type="ECO:0000256" key="4">
    <source>
        <dbReference type="ARBA" id="ARBA00022525"/>
    </source>
</evidence>
<dbReference type="Gene3D" id="2.40.50.40">
    <property type="match status" value="1"/>
</dbReference>
<dbReference type="Pfam" id="PF00048">
    <property type="entry name" value="IL8"/>
    <property type="match status" value="1"/>
</dbReference>
<evidence type="ECO:0000256" key="7">
    <source>
        <dbReference type="SAM" id="SignalP"/>
    </source>
</evidence>